<feature type="domain" description="SDA1 N-terminal" evidence="9">
    <location>
        <begin position="54"/>
        <end position="426"/>
    </location>
</feature>
<evidence type="ECO:0000256" key="6">
    <source>
        <dbReference type="RuleBase" id="RU365057"/>
    </source>
</evidence>
<dbReference type="InterPro" id="IPR012977">
    <property type="entry name" value="SDA1_N"/>
</dbReference>
<gene>
    <name evidence="10" type="ORF">C9374_004314</name>
</gene>
<evidence type="ECO:0000256" key="4">
    <source>
        <dbReference type="ARBA" id="ARBA00022927"/>
    </source>
</evidence>
<comment type="subcellular location">
    <subcellularLocation>
        <location evidence="6">Nucleus</location>
        <location evidence="6">Nucleolus</location>
    </subcellularLocation>
</comment>
<dbReference type="GO" id="GO:0000055">
    <property type="term" value="P:ribosomal large subunit export from nucleus"/>
    <property type="evidence" value="ECO:0007669"/>
    <property type="project" value="UniProtKB-UniRule"/>
</dbReference>
<feature type="region of interest" description="Disordered" evidence="7">
    <location>
        <begin position="599"/>
        <end position="705"/>
    </location>
</feature>
<dbReference type="RefSeq" id="XP_044549322.1">
    <property type="nucleotide sequence ID" value="XM_044693940.1"/>
</dbReference>
<keyword evidence="4 6" id="KW-0653">Protein transport</keyword>
<dbReference type="GO" id="GO:0042273">
    <property type="term" value="P:ribosomal large subunit biogenesis"/>
    <property type="evidence" value="ECO:0007669"/>
    <property type="project" value="UniProtKB-UniRule"/>
</dbReference>
<feature type="compositionally biased region" description="Basic residues" evidence="7">
    <location>
        <begin position="687"/>
        <end position="705"/>
    </location>
</feature>
<evidence type="ECO:0000313" key="11">
    <source>
        <dbReference type="Proteomes" id="UP000816034"/>
    </source>
</evidence>
<proteinExistence type="inferred from homology"/>
<dbReference type="EMBL" id="PYSW02000020">
    <property type="protein sequence ID" value="KAG2383643.1"/>
    <property type="molecule type" value="Genomic_DNA"/>
</dbReference>
<evidence type="ECO:0000256" key="3">
    <source>
        <dbReference type="ARBA" id="ARBA00022517"/>
    </source>
</evidence>
<evidence type="ECO:0000259" key="9">
    <source>
        <dbReference type="Pfam" id="PF08158"/>
    </source>
</evidence>
<comment type="function">
    <text evidence="6">Required for 60S pre-ribosomal subunits export to the cytoplasm.</text>
</comment>
<evidence type="ECO:0000313" key="10">
    <source>
        <dbReference type="EMBL" id="KAG2383643.1"/>
    </source>
</evidence>
<feature type="compositionally biased region" description="Basic and acidic residues" evidence="7">
    <location>
        <begin position="565"/>
        <end position="577"/>
    </location>
</feature>
<evidence type="ECO:0000259" key="8">
    <source>
        <dbReference type="Pfam" id="PF05285"/>
    </source>
</evidence>
<dbReference type="Pfam" id="PF08158">
    <property type="entry name" value="SDA1_HEAT"/>
    <property type="match status" value="1"/>
</dbReference>
<sequence length="705" mass="82274">MSIDLLHLQEQVFKDPKAYRDDFLLQLKHLENQTEIAKLRPNDESKYFIKLLQFLSVACKVFKNDTKPFAMKVLELLETKQQELEPKLRRQLAITLIAFRNNDILDSKTLIPVLFKLFRVHDKTLRSMVYKHILSDITKINMKKKNPNVNRSLQNFVFSMLKDSFRIAAKKSLQLLITLYRRNIWNDDRCVNVISQSCFAEDTALVVIALKFFLGEQLEDADEEDEKSKQKNDDRDLGHLIRDLKFKVNNIHSKKTKKKEHKFKKALKQLKKKDKHKEKGMEIESLNTLNMLNDPQGFSEKLFAKLKTSNEKFEVRILMMDVISRCISSNNLIVLNFYPFVQKYLLPSQANITKILAITAQSVHDLVPPDVIHPVVMTIANNFANDHSKPEVIAAGLNTIRVMCSRQPRVMTKTLLRDLSQYSKHKDKQVFHAARGIITLFRELSPKMLAKKDRGKDHDPEAVIPEYGTLKVAEGVEGIELLEEYEKRKESEKDLIAIEGEDDDEGWIDVSDDENEPVSIPMGEDDDDEQDDEDEDGEEEVLNLEDVFELDSDEEEVMEDEEQPQEEKPTGPRMDHFRILTQEDFDLIKKLKKSKEMEKLMGNKRKRIPNLPAADETVDEDDIGDISKGDESDKEQEEEPESKKFKRRHWDQPGTTNHQKKKNKPYMMLKMSRSVRHKNTMGQNEKKIRKKLSDKRQLKHKLKHR</sequence>
<keyword evidence="3 6" id="KW-0690">Ribosome biogenesis</keyword>
<dbReference type="InterPro" id="IPR016024">
    <property type="entry name" value="ARM-type_fold"/>
</dbReference>
<dbReference type="Pfam" id="PF05285">
    <property type="entry name" value="SDA1_dom"/>
    <property type="match status" value="1"/>
</dbReference>
<evidence type="ECO:0000256" key="5">
    <source>
        <dbReference type="ARBA" id="ARBA00023242"/>
    </source>
</evidence>
<feature type="compositionally biased region" description="Acidic residues" evidence="7">
    <location>
        <begin position="499"/>
        <end position="516"/>
    </location>
</feature>
<accession>A0AA88KKZ8</accession>
<dbReference type="GO" id="GO:0015031">
    <property type="term" value="P:protein transport"/>
    <property type="evidence" value="ECO:0007669"/>
    <property type="project" value="UniProtKB-KW"/>
</dbReference>
<dbReference type="InterPro" id="IPR007949">
    <property type="entry name" value="SDA1_MD"/>
</dbReference>
<dbReference type="SUPFAM" id="SSF48371">
    <property type="entry name" value="ARM repeat"/>
    <property type="match status" value="1"/>
</dbReference>
<organism evidence="10 11">
    <name type="scientific">Naegleria lovaniensis</name>
    <name type="common">Amoeba</name>
    <dbReference type="NCBI Taxonomy" id="51637"/>
    <lineage>
        <taxon>Eukaryota</taxon>
        <taxon>Discoba</taxon>
        <taxon>Heterolobosea</taxon>
        <taxon>Tetramitia</taxon>
        <taxon>Eutetramitia</taxon>
        <taxon>Vahlkampfiidae</taxon>
        <taxon>Naegleria</taxon>
    </lineage>
</organism>
<dbReference type="Proteomes" id="UP000816034">
    <property type="component" value="Unassembled WGS sequence"/>
</dbReference>
<keyword evidence="5 6" id="KW-0539">Nucleus</keyword>
<reference evidence="10 11" key="1">
    <citation type="journal article" date="2018" name="BMC Genomics">
        <title>The genome of Naegleria lovaniensis, the basis for a comparative approach to unravel pathogenicity factors of the human pathogenic amoeba N. fowleri.</title>
        <authorList>
            <person name="Liechti N."/>
            <person name="Schurch N."/>
            <person name="Bruggmann R."/>
            <person name="Wittwer M."/>
        </authorList>
    </citation>
    <scope>NUCLEOTIDE SEQUENCE [LARGE SCALE GENOMIC DNA]</scope>
    <source>
        <strain evidence="10 11">ATCC 30569</strain>
    </source>
</reference>
<dbReference type="InterPro" id="IPR027312">
    <property type="entry name" value="Sda1"/>
</dbReference>
<feature type="compositionally biased region" description="Acidic residues" evidence="7">
    <location>
        <begin position="523"/>
        <end position="564"/>
    </location>
</feature>
<dbReference type="PANTHER" id="PTHR12730:SF0">
    <property type="entry name" value="PROTEIN SDA1 HOMOLOG"/>
    <property type="match status" value="1"/>
</dbReference>
<dbReference type="AlphaFoldDB" id="A0AA88KKZ8"/>
<evidence type="ECO:0000256" key="7">
    <source>
        <dbReference type="SAM" id="MobiDB-lite"/>
    </source>
</evidence>
<comment type="caution">
    <text evidence="10">The sequence shown here is derived from an EMBL/GenBank/DDBJ whole genome shotgun (WGS) entry which is preliminary data.</text>
</comment>
<feature type="region of interest" description="Disordered" evidence="7">
    <location>
        <begin position="498"/>
        <end position="577"/>
    </location>
</feature>
<dbReference type="GO" id="GO:0005730">
    <property type="term" value="C:nucleolus"/>
    <property type="evidence" value="ECO:0007669"/>
    <property type="project" value="UniProtKB-SubCell"/>
</dbReference>
<keyword evidence="2 6" id="KW-0813">Transport</keyword>
<comment type="similarity">
    <text evidence="1 6">Belongs to the SDA1 family.</text>
</comment>
<keyword evidence="11" id="KW-1185">Reference proteome</keyword>
<evidence type="ECO:0000256" key="2">
    <source>
        <dbReference type="ARBA" id="ARBA00022448"/>
    </source>
</evidence>
<dbReference type="PANTHER" id="PTHR12730">
    <property type="entry name" value="HSDA/SDA1-RELATED"/>
    <property type="match status" value="1"/>
</dbReference>
<feature type="domain" description="SDA1 middle" evidence="8">
    <location>
        <begin position="507"/>
        <end position="625"/>
    </location>
</feature>
<protein>
    <recommendedName>
        <fullName evidence="6">Protein SDA1</fullName>
    </recommendedName>
</protein>
<dbReference type="GeneID" id="68096769"/>
<name>A0AA88KKZ8_NAELO</name>
<evidence type="ECO:0000256" key="1">
    <source>
        <dbReference type="ARBA" id="ARBA00005783"/>
    </source>
</evidence>